<keyword evidence="2" id="KW-0328">Glycosyltransferase</keyword>
<sequence length="329" mass="38220">MKIAIAILNWNGIKLLKQFLPSVVEHSTNADIYVIDNASSDDSVIYVISNFPSVQIIKLEDNYGYAGGYNHGLKQIKADIFCLLNNDVEVTPNWIQPILNQFKKDNTIAVIQPKILDYTHKTQFEYAGAAGGFIDKFGYPYCRGRIFTAIENNHGQFNDTSEIFWASGACFFIRSEVFKSHHGFDESFFAHMEEIDLCWRLFNNNQKVYYVGESSVYHLGGGTLQNINPKKTYLNFRNSLYTLVKNADRNIFFLILSRLILDGLAAMRFLVKLQFAHINAILRAHLSFYVKLPQLFRWRKKNIQKSNYFKIKSIVWKYFVLNQKTYHRL</sequence>
<dbReference type="Gene3D" id="3.90.550.10">
    <property type="entry name" value="Spore Coat Polysaccharide Biosynthesis Protein SpsA, Chain A"/>
    <property type="match status" value="1"/>
</dbReference>
<comment type="similarity">
    <text evidence="1">Belongs to the glycosyltransferase 2 family.</text>
</comment>
<evidence type="ECO:0000259" key="4">
    <source>
        <dbReference type="Pfam" id="PF00535"/>
    </source>
</evidence>
<dbReference type="CDD" id="cd04186">
    <property type="entry name" value="GT_2_like_c"/>
    <property type="match status" value="1"/>
</dbReference>
<dbReference type="SUPFAM" id="SSF53448">
    <property type="entry name" value="Nucleotide-diphospho-sugar transferases"/>
    <property type="match status" value="1"/>
</dbReference>
<keyword evidence="3 5" id="KW-0808">Transferase</keyword>
<dbReference type="Pfam" id="PF00535">
    <property type="entry name" value="Glycos_transf_2"/>
    <property type="match status" value="1"/>
</dbReference>
<dbReference type="Proteomes" id="UP000317332">
    <property type="component" value="Unassembled WGS sequence"/>
</dbReference>
<feature type="domain" description="Glycosyltransferase 2-like" evidence="4">
    <location>
        <begin position="6"/>
        <end position="179"/>
    </location>
</feature>
<dbReference type="InterPro" id="IPR001173">
    <property type="entry name" value="Glyco_trans_2-like"/>
</dbReference>
<organism evidence="5 6">
    <name type="scientific">Paucihalobacter ruber</name>
    <dbReference type="NCBI Taxonomy" id="2567861"/>
    <lineage>
        <taxon>Bacteria</taxon>
        <taxon>Pseudomonadati</taxon>
        <taxon>Bacteroidota</taxon>
        <taxon>Flavobacteriia</taxon>
        <taxon>Flavobacteriales</taxon>
        <taxon>Flavobacteriaceae</taxon>
        <taxon>Paucihalobacter</taxon>
    </lineage>
</organism>
<dbReference type="OrthoDB" id="9771846at2"/>
<proteinExistence type="inferred from homology"/>
<protein>
    <submittedName>
        <fullName evidence="5">Glycosyltransferase family 2 protein</fullName>
    </submittedName>
</protein>
<dbReference type="PANTHER" id="PTHR43179">
    <property type="entry name" value="RHAMNOSYLTRANSFERASE WBBL"/>
    <property type="match status" value="1"/>
</dbReference>
<keyword evidence="6" id="KW-1185">Reference proteome</keyword>
<gene>
    <name evidence="5" type="ORF">FJ651_09165</name>
</gene>
<reference evidence="5 6" key="1">
    <citation type="submission" date="2019-06" db="EMBL/GenBank/DDBJ databases">
        <title>Flavobacteriaceae Paucihalobacterium erythroidium CWB-1, complete genome.</title>
        <authorList>
            <person name="Wu S."/>
        </authorList>
    </citation>
    <scope>NUCLEOTIDE SEQUENCE [LARGE SCALE GENOMIC DNA]</scope>
    <source>
        <strain evidence="5 6">CWB-1</strain>
    </source>
</reference>
<accession>A0A506PI61</accession>
<dbReference type="AlphaFoldDB" id="A0A506PI61"/>
<evidence type="ECO:0000313" key="6">
    <source>
        <dbReference type="Proteomes" id="UP000317332"/>
    </source>
</evidence>
<evidence type="ECO:0000256" key="3">
    <source>
        <dbReference type="ARBA" id="ARBA00022679"/>
    </source>
</evidence>
<name>A0A506PI61_9FLAO</name>
<dbReference type="PANTHER" id="PTHR43179:SF12">
    <property type="entry name" value="GALACTOFURANOSYLTRANSFERASE GLFT2"/>
    <property type="match status" value="1"/>
</dbReference>
<dbReference type="RefSeq" id="WP_140990216.1">
    <property type="nucleotide sequence ID" value="NZ_VHIQ01000004.1"/>
</dbReference>
<evidence type="ECO:0000313" key="5">
    <source>
        <dbReference type="EMBL" id="TPV33254.1"/>
    </source>
</evidence>
<evidence type="ECO:0000256" key="2">
    <source>
        <dbReference type="ARBA" id="ARBA00022676"/>
    </source>
</evidence>
<dbReference type="InterPro" id="IPR029044">
    <property type="entry name" value="Nucleotide-diphossugar_trans"/>
</dbReference>
<dbReference type="EMBL" id="VHIQ01000004">
    <property type="protein sequence ID" value="TPV33254.1"/>
    <property type="molecule type" value="Genomic_DNA"/>
</dbReference>
<dbReference type="GO" id="GO:0016757">
    <property type="term" value="F:glycosyltransferase activity"/>
    <property type="evidence" value="ECO:0007669"/>
    <property type="project" value="UniProtKB-KW"/>
</dbReference>
<evidence type="ECO:0000256" key="1">
    <source>
        <dbReference type="ARBA" id="ARBA00006739"/>
    </source>
</evidence>
<comment type="caution">
    <text evidence="5">The sequence shown here is derived from an EMBL/GenBank/DDBJ whole genome shotgun (WGS) entry which is preliminary data.</text>
</comment>